<comment type="caution">
    <text evidence="1">The sequence shown here is derived from an EMBL/GenBank/DDBJ whole genome shotgun (WGS) entry which is preliminary data.</text>
</comment>
<keyword evidence="2" id="KW-1185">Reference proteome</keyword>
<protein>
    <submittedName>
        <fullName evidence="1">Uncharacterized protein</fullName>
    </submittedName>
</protein>
<dbReference type="EMBL" id="BGPR01003426">
    <property type="protein sequence ID" value="GBM87993.1"/>
    <property type="molecule type" value="Genomic_DNA"/>
</dbReference>
<evidence type="ECO:0000313" key="1">
    <source>
        <dbReference type="EMBL" id="GBM87993.1"/>
    </source>
</evidence>
<organism evidence="1 2">
    <name type="scientific">Araneus ventricosus</name>
    <name type="common">Orbweaver spider</name>
    <name type="synonym">Epeira ventricosa</name>
    <dbReference type="NCBI Taxonomy" id="182803"/>
    <lineage>
        <taxon>Eukaryota</taxon>
        <taxon>Metazoa</taxon>
        <taxon>Ecdysozoa</taxon>
        <taxon>Arthropoda</taxon>
        <taxon>Chelicerata</taxon>
        <taxon>Arachnida</taxon>
        <taxon>Araneae</taxon>
        <taxon>Araneomorphae</taxon>
        <taxon>Entelegynae</taxon>
        <taxon>Araneoidea</taxon>
        <taxon>Araneidae</taxon>
        <taxon>Araneus</taxon>
    </lineage>
</organism>
<dbReference type="AlphaFoldDB" id="A0A4Y2JCG6"/>
<name>A0A4Y2JCG6_ARAVE</name>
<evidence type="ECO:0000313" key="2">
    <source>
        <dbReference type="Proteomes" id="UP000499080"/>
    </source>
</evidence>
<proteinExistence type="predicted"/>
<sequence length="94" mass="11139">MPPSKALRFFLPVSIFKTSVPKPAFLLQPTRWMIHEARRSRSSWQLGKSIPWSSLNSQPKTTCSRIDILLLRTILRNSHHLVCQKLRRDDFRRR</sequence>
<dbReference type="Proteomes" id="UP000499080">
    <property type="component" value="Unassembled WGS sequence"/>
</dbReference>
<gene>
    <name evidence="1" type="ORF">AVEN_185931_1</name>
</gene>
<accession>A0A4Y2JCG6</accession>
<reference evidence="1 2" key="1">
    <citation type="journal article" date="2019" name="Sci. Rep.">
        <title>Orb-weaving spider Araneus ventricosus genome elucidates the spidroin gene catalogue.</title>
        <authorList>
            <person name="Kono N."/>
            <person name="Nakamura H."/>
            <person name="Ohtoshi R."/>
            <person name="Moran D.A.P."/>
            <person name="Shinohara A."/>
            <person name="Yoshida Y."/>
            <person name="Fujiwara M."/>
            <person name="Mori M."/>
            <person name="Tomita M."/>
            <person name="Arakawa K."/>
        </authorList>
    </citation>
    <scope>NUCLEOTIDE SEQUENCE [LARGE SCALE GENOMIC DNA]</scope>
</reference>